<sequence>MSEMSTPAQPGEGSNLLYKLIEWICLAFAVIGGLIFILESVMTVISVLGRAVYNQPIQGDYEIVQMVSAMAIALCLPYCQLRRGHVFVDFFTLWAPERLKKALDSLAALLLALVAFLLCWRVYHGYLDMVDYQETTMVLGLPIWWTYIPMIPAFFMLGVAALVTCLSDLKELFKS</sequence>
<feature type="transmembrane region" description="Helical" evidence="9">
    <location>
        <begin position="20"/>
        <end position="48"/>
    </location>
</feature>
<comment type="subcellular location">
    <subcellularLocation>
        <location evidence="1 9">Cell inner membrane</location>
        <topology evidence="1 9">Multi-pass membrane protein</topology>
    </subcellularLocation>
</comment>
<evidence type="ECO:0000313" key="12">
    <source>
        <dbReference type="Proteomes" id="UP000182350"/>
    </source>
</evidence>
<dbReference type="GO" id="GO:0022857">
    <property type="term" value="F:transmembrane transporter activity"/>
    <property type="evidence" value="ECO:0007669"/>
    <property type="project" value="UniProtKB-UniRule"/>
</dbReference>
<dbReference type="STRING" id="1122209.SAMN02745752_00161"/>
<keyword evidence="7 9" id="KW-0472">Membrane</keyword>
<dbReference type="AlphaFoldDB" id="A0A1K1TI05"/>
<keyword evidence="6 9" id="KW-1133">Transmembrane helix</keyword>
<comment type="subunit">
    <text evidence="9">The complex comprises the extracytoplasmic solute receptor protein and the two transmembrane proteins.</text>
</comment>
<feature type="transmembrane region" description="Helical" evidence="9">
    <location>
        <begin position="143"/>
        <end position="166"/>
    </location>
</feature>
<keyword evidence="12" id="KW-1185">Reference proteome</keyword>
<feature type="domain" description="Tripartite ATP-independent periplasmic transporters DctQ component" evidence="10">
    <location>
        <begin position="41"/>
        <end position="170"/>
    </location>
</feature>
<keyword evidence="3" id="KW-1003">Cell membrane</keyword>
<dbReference type="Proteomes" id="UP000182350">
    <property type="component" value="Unassembled WGS sequence"/>
</dbReference>
<evidence type="ECO:0000256" key="2">
    <source>
        <dbReference type="ARBA" id="ARBA00022448"/>
    </source>
</evidence>
<evidence type="ECO:0000256" key="5">
    <source>
        <dbReference type="ARBA" id="ARBA00022692"/>
    </source>
</evidence>
<accession>A0A1K1TI05</accession>
<organism evidence="11 12">
    <name type="scientific">Marinospirillum alkaliphilum DSM 21637</name>
    <dbReference type="NCBI Taxonomy" id="1122209"/>
    <lineage>
        <taxon>Bacteria</taxon>
        <taxon>Pseudomonadati</taxon>
        <taxon>Pseudomonadota</taxon>
        <taxon>Gammaproteobacteria</taxon>
        <taxon>Oceanospirillales</taxon>
        <taxon>Oceanospirillaceae</taxon>
        <taxon>Marinospirillum</taxon>
    </lineage>
</organism>
<reference evidence="11 12" key="1">
    <citation type="submission" date="2016-11" db="EMBL/GenBank/DDBJ databases">
        <authorList>
            <person name="Jaros S."/>
            <person name="Januszkiewicz K."/>
            <person name="Wedrychowicz H."/>
        </authorList>
    </citation>
    <scope>NUCLEOTIDE SEQUENCE [LARGE SCALE GENOMIC DNA]</scope>
    <source>
        <strain evidence="11 12">DSM 21637</strain>
    </source>
</reference>
<evidence type="ECO:0000256" key="1">
    <source>
        <dbReference type="ARBA" id="ARBA00004429"/>
    </source>
</evidence>
<dbReference type="InterPro" id="IPR055348">
    <property type="entry name" value="DctQ"/>
</dbReference>
<evidence type="ECO:0000259" key="10">
    <source>
        <dbReference type="Pfam" id="PF04290"/>
    </source>
</evidence>
<keyword evidence="5 9" id="KW-0812">Transmembrane</keyword>
<proteinExistence type="inferred from homology"/>
<dbReference type="PANTHER" id="PTHR35011">
    <property type="entry name" value="2,3-DIKETO-L-GULONATE TRAP TRANSPORTER SMALL PERMEASE PROTEIN YIAM"/>
    <property type="match status" value="1"/>
</dbReference>
<dbReference type="InterPro" id="IPR007387">
    <property type="entry name" value="TRAP_DctQ"/>
</dbReference>
<dbReference type="RefSeq" id="WP_072324421.1">
    <property type="nucleotide sequence ID" value="NZ_FPJW01000001.1"/>
</dbReference>
<evidence type="ECO:0000256" key="6">
    <source>
        <dbReference type="ARBA" id="ARBA00022989"/>
    </source>
</evidence>
<dbReference type="Pfam" id="PF04290">
    <property type="entry name" value="DctQ"/>
    <property type="match status" value="1"/>
</dbReference>
<dbReference type="EMBL" id="FPJW01000001">
    <property type="protein sequence ID" value="SFX00114.1"/>
    <property type="molecule type" value="Genomic_DNA"/>
</dbReference>
<dbReference type="GO" id="GO:0015740">
    <property type="term" value="P:C4-dicarboxylate transport"/>
    <property type="evidence" value="ECO:0007669"/>
    <property type="project" value="TreeGrafter"/>
</dbReference>
<feature type="transmembrane region" description="Helical" evidence="9">
    <location>
        <begin position="63"/>
        <end position="81"/>
    </location>
</feature>
<comment type="similarity">
    <text evidence="8 9">Belongs to the TRAP transporter small permease family.</text>
</comment>
<evidence type="ECO:0000256" key="3">
    <source>
        <dbReference type="ARBA" id="ARBA00022475"/>
    </source>
</evidence>
<comment type="function">
    <text evidence="9">Part of the tripartite ATP-independent periplasmic (TRAP) transport system.</text>
</comment>
<name>A0A1K1TI05_9GAMM</name>
<gene>
    <name evidence="11" type="ORF">SAMN02745752_00161</name>
</gene>
<evidence type="ECO:0000313" key="11">
    <source>
        <dbReference type="EMBL" id="SFX00114.1"/>
    </source>
</evidence>
<keyword evidence="2 9" id="KW-0813">Transport</keyword>
<keyword evidence="4 9" id="KW-0997">Cell inner membrane</keyword>
<evidence type="ECO:0000256" key="8">
    <source>
        <dbReference type="ARBA" id="ARBA00038436"/>
    </source>
</evidence>
<protein>
    <recommendedName>
        <fullName evidence="9">TRAP transporter small permease protein</fullName>
    </recommendedName>
</protein>
<evidence type="ECO:0000256" key="9">
    <source>
        <dbReference type="RuleBase" id="RU369079"/>
    </source>
</evidence>
<evidence type="ECO:0000256" key="4">
    <source>
        <dbReference type="ARBA" id="ARBA00022519"/>
    </source>
</evidence>
<evidence type="ECO:0000256" key="7">
    <source>
        <dbReference type="ARBA" id="ARBA00023136"/>
    </source>
</evidence>
<dbReference type="PANTHER" id="PTHR35011:SF10">
    <property type="entry name" value="TRAP TRANSPORTER SMALL PERMEASE PROTEIN"/>
    <property type="match status" value="1"/>
</dbReference>
<feature type="transmembrane region" description="Helical" evidence="9">
    <location>
        <begin position="102"/>
        <end position="123"/>
    </location>
</feature>
<dbReference type="GO" id="GO:0005886">
    <property type="term" value="C:plasma membrane"/>
    <property type="evidence" value="ECO:0007669"/>
    <property type="project" value="UniProtKB-SubCell"/>
</dbReference>